<keyword evidence="1" id="KW-0812">Transmembrane</keyword>
<keyword evidence="1" id="KW-0472">Membrane</keyword>
<organism evidence="2 3">
    <name type="scientific">Reichenbachiella ulvae</name>
    <dbReference type="NCBI Taxonomy" id="2980104"/>
    <lineage>
        <taxon>Bacteria</taxon>
        <taxon>Pseudomonadati</taxon>
        <taxon>Bacteroidota</taxon>
        <taxon>Cytophagia</taxon>
        <taxon>Cytophagales</taxon>
        <taxon>Reichenbachiellaceae</taxon>
        <taxon>Reichenbachiella</taxon>
    </lineage>
</organism>
<evidence type="ECO:0000313" key="3">
    <source>
        <dbReference type="Proteomes" id="UP001300692"/>
    </source>
</evidence>
<keyword evidence="1" id="KW-1133">Transmembrane helix</keyword>
<evidence type="ECO:0000256" key="1">
    <source>
        <dbReference type="SAM" id="Phobius"/>
    </source>
</evidence>
<reference evidence="2 3" key="1">
    <citation type="submission" date="2022-10" db="EMBL/GenBank/DDBJ databases">
        <title>Comparative genomics and taxonomic characterization of three novel marine species of genus Reichenbachiella exhibiting antioxidant and polysaccharide degradation activities.</title>
        <authorList>
            <person name="Muhammad N."/>
            <person name="Lee Y.-J."/>
            <person name="Ko J."/>
            <person name="Kim S.-G."/>
        </authorList>
    </citation>
    <scope>NUCLEOTIDE SEQUENCE [LARGE SCALE GENOMIC DNA]</scope>
    <source>
        <strain evidence="2 3">ABR2-5</strain>
    </source>
</reference>
<dbReference type="Proteomes" id="UP001300692">
    <property type="component" value="Unassembled WGS sequence"/>
</dbReference>
<protein>
    <submittedName>
        <fullName evidence="2">Uncharacterized protein</fullName>
    </submittedName>
</protein>
<proteinExistence type="predicted"/>
<gene>
    <name evidence="2" type="ORF">N7U62_10755</name>
</gene>
<evidence type="ECO:0000313" key="2">
    <source>
        <dbReference type="EMBL" id="MCV9387145.1"/>
    </source>
</evidence>
<feature type="transmembrane region" description="Helical" evidence="1">
    <location>
        <begin position="21"/>
        <end position="42"/>
    </location>
</feature>
<dbReference type="RefSeq" id="WP_264137972.1">
    <property type="nucleotide sequence ID" value="NZ_JAOYOD010000001.1"/>
</dbReference>
<dbReference type="EMBL" id="JAOYOD010000001">
    <property type="protein sequence ID" value="MCV9387145.1"/>
    <property type="molecule type" value="Genomic_DNA"/>
</dbReference>
<comment type="caution">
    <text evidence="2">The sequence shown here is derived from an EMBL/GenBank/DDBJ whole genome shotgun (WGS) entry which is preliminary data.</text>
</comment>
<accession>A0ABT3CTW2</accession>
<keyword evidence="3" id="KW-1185">Reference proteome</keyword>
<name>A0ABT3CTW2_9BACT</name>
<sequence length="249" mass="28725">MISFFRKNRQNLLATGKTGKYLKYAIGEIFLVVVGILIALGIDGWNTDRIEKNSLKNYYKRIIVELESEANNAEYQKKKLDSLIDYNQRALKIIDSNNIDSLMTLKKLLGATATSWGLIYEFPITREFINQNYLSKIENDSLKLGFELLNSSFQHSETLNDYNISQYVNTIEPFFIQHINYSETVLPRYAKGLIQGGPETQYEDLLNNLELWNIITFKLESLITESGNLGNTIQVLDFLKKQLKKEIES</sequence>